<dbReference type="GO" id="GO:0005886">
    <property type="term" value="C:plasma membrane"/>
    <property type="evidence" value="ECO:0007669"/>
    <property type="project" value="TreeGrafter"/>
</dbReference>
<dbReference type="PANTHER" id="PTHR10590">
    <property type="entry name" value="SODIUM/NUCLEOSIDE COTRANSPORTER"/>
    <property type="match status" value="1"/>
</dbReference>
<dbReference type="Pfam" id="PF07670">
    <property type="entry name" value="Gate"/>
    <property type="match status" value="1"/>
</dbReference>
<dbReference type="PANTHER" id="PTHR10590:SF4">
    <property type="entry name" value="SOLUTE CARRIER FAMILY 28 MEMBER 3"/>
    <property type="match status" value="1"/>
</dbReference>
<dbReference type="Proteomes" id="UP000616769">
    <property type="component" value="Unassembled WGS sequence"/>
</dbReference>
<evidence type="ECO:0000313" key="3">
    <source>
        <dbReference type="EMBL" id="KPM10133.1"/>
    </source>
</evidence>
<protein>
    <submittedName>
        <fullName evidence="3">Sodium/nucleoside cotransporter-like protein</fullName>
    </submittedName>
</protein>
<evidence type="ECO:0000259" key="2">
    <source>
        <dbReference type="Pfam" id="PF07670"/>
    </source>
</evidence>
<feature type="domain" description="Concentrative nucleoside transporter N-terminal" evidence="1">
    <location>
        <begin position="1"/>
        <end position="54"/>
    </location>
</feature>
<feature type="domain" description="Nucleoside transporter/FeoB GTPase Gate" evidence="2">
    <location>
        <begin position="57"/>
        <end position="123"/>
    </location>
</feature>
<dbReference type="InterPro" id="IPR011642">
    <property type="entry name" value="Gate_dom"/>
</dbReference>
<proteinExistence type="predicted"/>
<gene>
    <name evidence="3" type="ORF">QR98_0086830</name>
</gene>
<dbReference type="Pfam" id="PF01773">
    <property type="entry name" value="Nucleos_tra2_N"/>
    <property type="match status" value="1"/>
</dbReference>
<evidence type="ECO:0000259" key="1">
    <source>
        <dbReference type="Pfam" id="PF01773"/>
    </source>
</evidence>
<dbReference type="EMBL" id="JXLN01014562">
    <property type="protein sequence ID" value="KPM10133.1"/>
    <property type="molecule type" value="Genomic_DNA"/>
</dbReference>
<evidence type="ECO:0000313" key="4">
    <source>
        <dbReference type="Proteomes" id="UP000616769"/>
    </source>
</evidence>
<comment type="caution">
    <text evidence="3">The sequence shown here is derived from an EMBL/GenBank/DDBJ whole genome shotgun (WGS) entry which is preliminary data.</text>
</comment>
<dbReference type="InterPro" id="IPR002668">
    <property type="entry name" value="CNT_N_dom"/>
</dbReference>
<sequence length="137" mass="15300">KHRDAINWNQVLLGFTIQLIFGIGVLRTQIGKNVFQCIGEKINTFLSYTQSGTTMGMPVIIFFSFFVSILYHYGVMQIIVRKFGFILQSTIGTTACESISASGNIFLGMVSHLELLAPLANTFNLLPNVDSVKVLYW</sequence>
<dbReference type="AlphaFoldDB" id="A0A132AGS6"/>
<dbReference type="GO" id="GO:0005415">
    <property type="term" value="F:nucleoside:sodium symporter activity"/>
    <property type="evidence" value="ECO:0007669"/>
    <property type="project" value="TreeGrafter"/>
</dbReference>
<dbReference type="VEuPathDB" id="VectorBase:SSCA009838"/>
<dbReference type="OrthoDB" id="6512830at2759"/>
<organism evidence="3 4">
    <name type="scientific">Sarcoptes scabiei</name>
    <name type="common">Itch mite</name>
    <name type="synonym">Acarus scabiei</name>
    <dbReference type="NCBI Taxonomy" id="52283"/>
    <lineage>
        <taxon>Eukaryota</taxon>
        <taxon>Metazoa</taxon>
        <taxon>Ecdysozoa</taxon>
        <taxon>Arthropoda</taxon>
        <taxon>Chelicerata</taxon>
        <taxon>Arachnida</taxon>
        <taxon>Acari</taxon>
        <taxon>Acariformes</taxon>
        <taxon>Sarcoptiformes</taxon>
        <taxon>Astigmata</taxon>
        <taxon>Psoroptidia</taxon>
        <taxon>Sarcoptoidea</taxon>
        <taxon>Sarcoptidae</taxon>
        <taxon>Sarcoptinae</taxon>
        <taxon>Sarcoptes</taxon>
    </lineage>
</organism>
<feature type="non-terminal residue" evidence="3">
    <location>
        <position position="1"/>
    </location>
</feature>
<accession>A0A132AGS6</accession>
<name>A0A132AGS6_SARSC</name>
<reference evidence="3 4" key="1">
    <citation type="journal article" date="2015" name="Parasit. Vectors">
        <title>Draft genome of the scabies mite.</title>
        <authorList>
            <person name="Rider S.D.Jr."/>
            <person name="Morgan M.S."/>
            <person name="Arlian L.G."/>
        </authorList>
    </citation>
    <scope>NUCLEOTIDE SEQUENCE [LARGE SCALE GENOMIC DNA]</scope>
    <source>
        <strain evidence="3">Arlian Lab</strain>
    </source>
</reference>
<dbReference type="InterPro" id="IPR008276">
    <property type="entry name" value="C_nuclsd_transpt"/>
</dbReference>